<dbReference type="RefSeq" id="WP_022753175.1">
    <property type="nucleotide sequence ID" value="NZ_CP065800.1"/>
</dbReference>
<keyword evidence="1" id="KW-0472">Membrane</keyword>
<protein>
    <submittedName>
        <fullName evidence="2">Uncharacterized protein</fullName>
    </submittedName>
</protein>
<proteinExistence type="predicted"/>
<feature type="transmembrane region" description="Helical" evidence="1">
    <location>
        <begin position="30"/>
        <end position="51"/>
    </location>
</feature>
<evidence type="ECO:0000313" key="2">
    <source>
        <dbReference type="EMBL" id="SES09414.1"/>
    </source>
</evidence>
<dbReference type="AlphaFoldDB" id="A0A1H9UJP6"/>
<reference evidence="2 3" key="1">
    <citation type="submission" date="2016-10" db="EMBL/GenBank/DDBJ databases">
        <authorList>
            <person name="de Groot N.N."/>
        </authorList>
    </citation>
    <scope>NUCLEOTIDE SEQUENCE [LARGE SCALE GENOMIC DNA]</scope>
    <source>
        <strain evidence="2 3">AR40</strain>
    </source>
</reference>
<keyword evidence="1" id="KW-1133">Transmembrane helix</keyword>
<sequence>MSDSVFRPKSVEKIGSPEKLNDYIRISSPGIWIILLGACLILIGMLVWGIFGRVEETMDDGSSRYVAPITFITN</sequence>
<keyword evidence="1" id="KW-0812">Transmembrane</keyword>
<dbReference type="eggNOG" id="COG0845">
    <property type="taxonomic scope" value="Bacteria"/>
</dbReference>
<organism evidence="2 3">
    <name type="scientific">Butyrivibrio fibrisolvens</name>
    <dbReference type="NCBI Taxonomy" id="831"/>
    <lineage>
        <taxon>Bacteria</taxon>
        <taxon>Bacillati</taxon>
        <taxon>Bacillota</taxon>
        <taxon>Clostridia</taxon>
        <taxon>Lachnospirales</taxon>
        <taxon>Lachnospiraceae</taxon>
        <taxon>Butyrivibrio</taxon>
    </lineage>
</organism>
<dbReference type="Proteomes" id="UP000182584">
    <property type="component" value="Unassembled WGS sequence"/>
</dbReference>
<gene>
    <name evidence="2" type="ORF">SAMN04487884_118120</name>
</gene>
<name>A0A1H9UJP6_BUTFI</name>
<accession>A0A1H9UJP6</accession>
<dbReference type="EMBL" id="FOGJ01000018">
    <property type="protein sequence ID" value="SES09414.1"/>
    <property type="molecule type" value="Genomic_DNA"/>
</dbReference>
<evidence type="ECO:0000256" key="1">
    <source>
        <dbReference type="SAM" id="Phobius"/>
    </source>
</evidence>
<evidence type="ECO:0000313" key="3">
    <source>
        <dbReference type="Proteomes" id="UP000182584"/>
    </source>
</evidence>